<feature type="region of interest" description="Disordered" evidence="1">
    <location>
        <begin position="142"/>
        <end position="180"/>
    </location>
</feature>
<evidence type="ECO:0000313" key="3">
    <source>
        <dbReference type="EMBL" id="GAA0034132.1"/>
    </source>
</evidence>
<keyword evidence="2" id="KW-1133">Transmembrane helix</keyword>
<reference evidence="3 4" key="1">
    <citation type="submission" date="2024-01" db="EMBL/GenBank/DDBJ databases">
        <title>Characterization of antibiotic resistant novel bacterial strains and their environmental applications.</title>
        <authorList>
            <person name="Manzoor S."/>
            <person name="Abbas S."/>
            <person name="Arshad M."/>
            <person name="Ahmed I."/>
        </authorList>
    </citation>
    <scope>NUCLEOTIDE SEQUENCE [LARGE SCALE GENOMIC DNA]</scope>
    <source>
        <strain evidence="3 4">NCCP-602</strain>
    </source>
</reference>
<evidence type="ECO:0000256" key="2">
    <source>
        <dbReference type="SAM" id="Phobius"/>
    </source>
</evidence>
<name>A0ABN0SIV7_9MICO</name>
<organism evidence="3 4">
    <name type="scientific">Brevibacterium metallidurans</name>
    <dbReference type="NCBI Taxonomy" id="1482676"/>
    <lineage>
        <taxon>Bacteria</taxon>
        <taxon>Bacillati</taxon>
        <taxon>Actinomycetota</taxon>
        <taxon>Actinomycetes</taxon>
        <taxon>Micrococcales</taxon>
        <taxon>Brevibacteriaceae</taxon>
        <taxon>Brevibacterium</taxon>
    </lineage>
</organism>
<feature type="transmembrane region" description="Helical" evidence="2">
    <location>
        <begin position="120"/>
        <end position="139"/>
    </location>
</feature>
<protein>
    <recommendedName>
        <fullName evidence="5">Integral membrane protein</fullName>
    </recommendedName>
</protein>
<evidence type="ECO:0000313" key="4">
    <source>
        <dbReference type="Proteomes" id="UP001498238"/>
    </source>
</evidence>
<dbReference type="RefSeq" id="WP_339391135.1">
    <property type="nucleotide sequence ID" value="NZ_BAAAAF010000001.1"/>
</dbReference>
<dbReference type="Pfam" id="PF19609">
    <property type="entry name" value="DUF6114"/>
    <property type="match status" value="1"/>
</dbReference>
<feature type="transmembrane region" description="Helical" evidence="2">
    <location>
        <begin position="71"/>
        <end position="90"/>
    </location>
</feature>
<keyword evidence="2" id="KW-0812">Transmembrane</keyword>
<keyword evidence="4" id="KW-1185">Reference proteome</keyword>
<comment type="caution">
    <text evidence="3">The sequence shown here is derived from an EMBL/GenBank/DDBJ whole genome shotgun (WGS) entry which is preliminary data.</text>
</comment>
<feature type="transmembrane region" description="Helical" evidence="2">
    <location>
        <begin position="40"/>
        <end position="59"/>
    </location>
</feature>
<feature type="region of interest" description="Disordered" evidence="1">
    <location>
        <begin position="1"/>
        <end position="23"/>
    </location>
</feature>
<proteinExistence type="predicted"/>
<dbReference type="Proteomes" id="UP001498238">
    <property type="component" value="Unassembled WGS sequence"/>
</dbReference>
<evidence type="ECO:0000256" key="1">
    <source>
        <dbReference type="SAM" id="MobiDB-lite"/>
    </source>
</evidence>
<feature type="compositionally biased region" description="Polar residues" evidence="1">
    <location>
        <begin position="170"/>
        <end position="180"/>
    </location>
</feature>
<sequence length="180" mass="19506">MASAQTRRSRHDAERNERTERAEQNGRTARFRLWRRQRPFIGGLLVVLGGIELFFSGQLDTGRIQVQFGIEGLQATIIPIALVLLGVLAIAMPVHHVFYGILALIIAVYSLIGVNLGGFVLGMLLASVGAVLVVAWMGPRESRSERRRRRTSAESAAKAGPAVRAESAAETVSSNDAETA</sequence>
<dbReference type="EMBL" id="BAAAAF010000001">
    <property type="protein sequence ID" value="GAA0034132.1"/>
    <property type="molecule type" value="Genomic_DNA"/>
</dbReference>
<gene>
    <name evidence="3" type="ORF">NCCP602_00930</name>
</gene>
<dbReference type="InterPro" id="IPR046096">
    <property type="entry name" value="DUF6114"/>
</dbReference>
<evidence type="ECO:0008006" key="5">
    <source>
        <dbReference type="Google" id="ProtNLM"/>
    </source>
</evidence>
<feature type="transmembrane region" description="Helical" evidence="2">
    <location>
        <begin position="97"/>
        <end position="114"/>
    </location>
</feature>
<accession>A0ABN0SIV7</accession>
<keyword evidence="2" id="KW-0472">Membrane</keyword>
<feature type="compositionally biased region" description="Basic and acidic residues" evidence="1">
    <location>
        <begin position="11"/>
        <end position="23"/>
    </location>
</feature>